<comment type="caution">
    <text evidence="6">The sequence shown here is derived from an EMBL/GenBank/DDBJ whole genome shotgun (WGS) entry which is preliminary data.</text>
</comment>
<dbReference type="InterPro" id="IPR004596">
    <property type="entry name" value="Cell_div_suppressor_SulA"/>
</dbReference>
<proteinExistence type="predicted"/>
<accession>A0A2N8T0Y1</accession>
<gene>
    <name evidence="6" type="ORF">CXL00_05010</name>
</gene>
<dbReference type="PANTHER" id="PTHR35369">
    <property type="entry name" value="BLR3025 PROTEIN-RELATED"/>
    <property type="match status" value="1"/>
</dbReference>
<dbReference type="GO" id="GO:0051782">
    <property type="term" value="P:negative regulation of cell division"/>
    <property type="evidence" value="ECO:0007669"/>
    <property type="project" value="InterPro"/>
</dbReference>
<dbReference type="SUPFAM" id="SSF52540">
    <property type="entry name" value="P-loop containing nucleoside triphosphate hydrolases"/>
    <property type="match status" value="1"/>
</dbReference>
<keyword evidence="1 6" id="KW-0132">Cell division</keyword>
<organism evidence="6 7">
    <name type="scientific">Stutzerimonas stutzeri</name>
    <name type="common">Pseudomonas stutzeri</name>
    <dbReference type="NCBI Taxonomy" id="316"/>
    <lineage>
        <taxon>Bacteria</taxon>
        <taxon>Pseudomonadati</taxon>
        <taxon>Pseudomonadota</taxon>
        <taxon>Gammaproteobacteria</taxon>
        <taxon>Pseudomonadales</taxon>
        <taxon>Pseudomonadaceae</taxon>
        <taxon>Stutzerimonas</taxon>
    </lineage>
</organism>
<dbReference type="InterPro" id="IPR027417">
    <property type="entry name" value="P-loop_NTPase"/>
</dbReference>
<evidence type="ECO:0000313" key="7">
    <source>
        <dbReference type="Proteomes" id="UP000235897"/>
    </source>
</evidence>
<dbReference type="GO" id="GO:0006281">
    <property type="term" value="P:DNA repair"/>
    <property type="evidence" value="ECO:0007669"/>
    <property type="project" value="TreeGrafter"/>
</dbReference>
<reference evidence="6 7" key="1">
    <citation type="submission" date="2018-01" db="EMBL/GenBank/DDBJ databases">
        <title>Denitrification phenotypes of diverse strains of Pseudomonas stutzeri.</title>
        <authorList>
            <person name="Milligan D.A."/>
            <person name="Bergaust L."/>
            <person name="Bakken L.R."/>
            <person name="Frostegard A."/>
        </authorList>
    </citation>
    <scope>NUCLEOTIDE SEQUENCE [LARGE SCALE GENOMIC DNA]</scope>
    <source>
        <strain evidence="6 7">28a3</strain>
    </source>
</reference>
<keyword evidence="5" id="KW-0131">Cell cycle</keyword>
<dbReference type="PANTHER" id="PTHR35369:SF4">
    <property type="entry name" value="CELL DIVISION INHIBITOR SULA"/>
    <property type="match status" value="1"/>
</dbReference>
<evidence type="ECO:0000313" key="6">
    <source>
        <dbReference type="EMBL" id="PNG08395.1"/>
    </source>
</evidence>
<dbReference type="GO" id="GO:0000917">
    <property type="term" value="P:division septum assembly"/>
    <property type="evidence" value="ECO:0007669"/>
    <property type="project" value="UniProtKB-KW"/>
</dbReference>
<dbReference type="Proteomes" id="UP000235897">
    <property type="component" value="Unassembled WGS sequence"/>
</dbReference>
<evidence type="ECO:0000256" key="1">
    <source>
        <dbReference type="ARBA" id="ARBA00022618"/>
    </source>
</evidence>
<dbReference type="Pfam" id="PF03846">
    <property type="entry name" value="SulA"/>
    <property type="match status" value="1"/>
</dbReference>
<keyword evidence="4" id="KW-0742">SOS response</keyword>
<dbReference type="GO" id="GO:0009432">
    <property type="term" value="P:SOS response"/>
    <property type="evidence" value="ECO:0007669"/>
    <property type="project" value="UniProtKB-KW"/>
</dbReference>
<dbReference type="AlphaFoldDB" id="A0A2N8T0Y1"/>
<evidence type="ECO:0000256" key="3">
    <source>
        <dbReference type="ARBA" id="ARBA00023210"/>
    </source>
</evidence>
<dbReference type="RefSeq" id="WP_021210135.1">
    <property type="nucleotide sequence ID" value="NZ_JAETZY010000001.1"/>
</dbReference>
<evidence type="ECO:0000256" key="4">
    <source>
        <dbReference type="ARBA" id="ARBA00023236"/>
    </source>
</evidence>
<keyword evidence="3" id="KW-0717">Septation</keyword>
<name>A0A2N8T0Y1_STUST</name>
<evidence type="ECO:0000256" key="5">
    <source>
        <dbReference type="ARBA" id="ARBA00023306"/>
    </source>
</evidence>
<sequence length="160" mass="17432">MQYQPQPIAGQPPQLSLFEGLIARSLAPFASVTSTPIPQPADDRLSEMTLSGSGDHCRLLLAPILREFSEATDTRWLTLIAPPAALSQSWLREAGLNRDRILLLQARETQATLELACKALMSGCSHTVITWFPRLDKASRLKLCVAAAQGNAQSLNIRLG</sequence>
<keyword evidence="2" id="KW-0227">DNA damage</keyword>
<dbReference type="NCBIfam" id="NF041583">
    <property type="entry name" value="SOS_SulA_aeru"/>
    <property type="match status" value="1"/>
</dbReference>
<protein>
    <submittedName>
        <fullName evidence="6">Cell division protein</fullName>
    </submittedName>
</protein>
<dbReference type="EMBL" id="POUW01000001">
    <property type="protein sequence ID" value="PNG08395.1"/>
    <property type="molecule type" value="Genomic_DNA"/>
</dbReference>
<dbReference type="InterPro" id="IPR050356">
    <property type="entry name" value="SulA_CellDiv_inhibitor"/>
</dbReference>
<dbReference type="OrthoDB" id="7027674at2"/>
<evidence type="ECO:0000256" key="2">
    <source>
        <dbReference type="ARBA" id="ARBA00022763"/>
    </source>
</evidence>
<dbReference type="Gene3D" id="3.40.50.300">
    <property type="entry name" value="P-loop containing nucleotide triphosphate hydrolases"/>
    <property type="match status" value="1"/>
</dbReference>